<feature type="domain" description="DNA polymerase III beta sliding clamp C-terminal" evidence="9">
    <location>
        <begin position="3"/>
        <end position="58"/>
    </location>
</feature>
<evidence type="ECO:0000256" key="7">
    <source>
        <dbReference type="ARBA" id="ARBA00022932"/>
    </source>
</evidence>
<keyword evidence="5" id="KW-0548">Nucleotidyltransferase</keyword>
<dbReference type="InterPro" id="IPR022635">
    <property type="entry name" value="DNA_polIII_beta_C"/>
</dbReference>
<dbReference type="AlphaFoldDB" id="A0A537JMF0"/>
<evidence type="ECO:0000256" key="8">
    <source>
        <dbReference type="ARBA" id="ARBA00023125"/>
    </source>
</evidence>
<dbReference type="Gene3D" id="3.70.10.10">
    <property type="match status" value="1"/>
</dbReference>
<evidence type="ECO:0000256" key="6">
    <source>
        <dbReference type="ARBA" id="ARBA00022705"/>
    </source>
</evidence>
<dbReference type="PANTHER" id="PTHR30478:SF0">
    <property type="entry name" value="BETA SLIDING CLAMP"/>
    <property type="match status" value="1"/>
</dbReference>
<dbReference type="GO" id="GO:0009360">
    <property type="term" value="C:DNA polymerase III complex"/>
    <property type="evidence" value="ECO:0007669"/>
    <property type="project" value="InterPro"/>
</dbReference>
<dbReference type="GO" id="GO:0006271">
    <property type="term" value="P:DNA strand elongation involved in DNA replication"/>
    <property type="evidence" value="ECO:0007669"/>
    <property type="project" value="TreeGrafter"/>
</dbReference>
<dbReference type="InterPro" id="IPR001001">
    <property type="entry name" value="DNA_polIII_beta"/>
</dbReference>
<dbReference type="InterPro" id="IPR046938">
    <property type="entry name" value="DNA_clamp_sf"/>
</dbReference>
<evidence type="ECO:0000256" key="1">
    <source>
        <dbReference type="ARBA" id="ARBA00004496"/>
    </source>
</evidence>
<evidence type="ECO:0000256" key="3">
    <source>
        <dbReference type="ARBA" id="ARBA00022490"/>
    </source>
</evidence>
<evidence type="ECO:0000313" key="10">
    <source>
        <dbReference type="EMBL" id="TMI84442.1"/>
    </source>
</evidence>
<reference evidence="10 11" key="1">
    <citation type="journal article" date="2019" name="Nat. Microbiol.">
        <title>Mediterranean grassland soil C-N compound turnover is dependent on rainfall and depth, and is mediated by genomically divergent microorganisms.</title>
        <authorList>
            <person name="Diamond S."/>
            <person name="Andeer P.F."/>
            <person name="Li Z."/>
            <person name="Crits-Christoph A."/>
            <person name="Burstein D."/>
            <person name="Anantharaman K."/>
            <person name="Lane K.R."/>
            <person name="Thomas B.C."/>
            <person name="Pan C."/>
            <person name="Northen T.R."/>
            <person name="Banfield J.F."/>
        </authorList>
    </citation>
    <scope>NUCLEOTIDE SEQUENCE [LARGE SCALE GENOMIC DNA]</scope>
    <source>
        <strain evidence="10">NP_6</strain>
    </source>
</reference>
<sequence>MQADGETIQVAFNAKFLLDALTNMDSAEVLFELTGSLSPGMLRPVEHAEYVYVLAPVRVYG</sequence>
<dbReference type="GO" id="GO:0003677">
    <property type="term" value="F:DNA binding"/>
    <property type="evidence" value="ECO:0007669"/>
    <property type="project" value="UniProtKB-KW"/>
</dbReference>
<name>A0A537JMF0_9BACT</name>
<dbReference type="GO" id="GO:0008408">
    <property type="term" value="F:3'-5' exonuclease activity"/>
    <property type="evidence" value="ECO:0007669"/>
    <property type="project" value="InterPro"/>
</dbReference>
<organism evidence="10 11">
    <name type="scientific">Candidatus Segetimicrobium genomatis</name>
    <dbReference type="NCBI Taxonomy" id="2569760"/>
    <lineage>
        <taxon>Bacteria</taxon>
        <taxon>Bacillati</taxon>
        <taxon>Candidatus Sysuimicrobiota</taxon>
        <taxon>Candidatus Sysuimicrobiia</taxon>
        <taxon>Candidatus Sysuimicrobiales</taxon>
        <taxon>Candidatus Segetimicrobiaceae</taxon>
        <taxon>Candidatus Segetimicrobium</taxon>
    </lineage>
</organism>
<protein>
    <recommendedName>
        <fullName evidence="9">DNA polymerase III beta sliding clamp C-terminal domain-containing protein</fullName>
    </recommendedName>
</protein>
<comment type="similarity">
    <text evidence="2">Belongs to the beta sliding clamp family.</text>
</comment>
<dbReference type="Proteomes" id="UP000318093">
    <property type="component" value="Unassembled WGS sequence"/>
</dbReference>
<comment type="caution">
    <text evidence="10">The sequence shown here is derived from an EMBL/GenBank/DDBJ whole genome shotgun (WGS) entry which is preliminary data.</text>
</comment>
<evidence type="ECO:0000259" key="9">
    <source>
        <dbReference type="Pfam" id="PF02768"/>
    </source>
</evidence>
<dbReference type="EMBL" id="VBAN01000062">
    <property type="protein sequence ID" value="TMI84442.1"/>
    <property type="molecule type" value="Genomic_DNA"/>
</dbReference>
<evidence type="ECO:0000256" key="5">
    <source>
        <dbReference type="ARBA" id="ARBA00022695"/>
    </source>
</evidence>
<dbReference type="SUPFAM" id="SSF55979">
    <property type="entry name" value="DNA clamp"/>
    <property type="match status" value="1"/>
</dbReference>
<keyword evidence="4" id="KW-0808">Transferase</keyword>
<dbReference type="Pfam" id="PF02768">
    <property type="entry name" value="DNA_pol3_beta_3"/>
    <property type="match status" value="1"/>
</dbReference>
<dbReference type="PANTHER" id="PTHR30478">
    <property type="entry name" value="DNA POLYMERASE III SUBUNIT BETA"/>
    <property type="match status" value="1"/>
</dbReference>
<evidence type="ECO:0000256" key="4">
    <source>
        <dbReference type="ARBA" id="ARBA00022679"/>
    </source>
</evidence>
<keyword evidence="3" id="KW-0963">Cytoplasm</keyword>
<proteinExistence type="inferred from homology"/>
<accession>A0A537JMF0</accession>
<gene>
    <name evidence="10" type="ORF">E6H03_02035</name>
</gene>
<dbReference type="GO" id="GO:0003887">
    <property type="term" value="F:DNA-directed DNA polymerase activity"/>
    <property type="evidence" value="ECO:0007669"/>
    <property type="project" value="UniProtKB-KW"/>
</dbReference>
<keyword evidence="7" id="KW-0239">DNA-directed DNA polymerase</keyword>
<dbReference type="GO" id="GO:0005737">
    <property type="term" value="C:cytoplasm"/>
    <property type="evidence" value="ECO:0007669"/>
    <property type="project" value="UniProtKB-SubCell"/>
</dbReference>
<evidence type="ECO:0000313" key="11">
    <source>
        <dbReference type="Proteomes" id="UP000318093"/>
    </source>
</evidence>
<keyword evidence="6" id="KW-0235">DNA replication</keyword>
<comment type="subcellular location">
    <subcellularLocation>
        <location evidence="1">Cytoplasm</location>
    </subcellularLocation>
</comment>
<keyword evidence="8" id="KW-0238">DNA-binding</keyword>
<evidence type="ECO:0000256" key="2">
    <source>
        <dbReference type="ARBA" id="ARBA00010752"/>
    </source>
</evidence>